<accession>A0A953L9L8</accession>
<dbReference type="Gene3D" id="1.10.287.130">
    <property type="match status" value="1"/>
</dbReference>
<dbReference type="InterPro" id="IPR003594">
    <property type="entry name" value="HATPase_dom"/>
</dbReference>
<keyword evidence="6" id="KW-0902">Two-component regulatory system</keyword>
<dbReference type="Gene3D" id="3.30.565.10">
    <property type="entry name" value="Histidine kinase-like ATPase, C-terminal domain"/>
    <property type="match status" value="1"/>
</dbReference>
<gene>
    <name evidence="11" type="ORF">KUV50_12585</name>
</gene>
<dbReference type="EC" id="2.7.13.3" evidence="2"/>
<dbReference type="SMART" id="SM00388">
    <property type="entry name" value="HisKA"/>
    <property type="match status" value="1"/>
</dbReference>
<keyword evidence="4" id="KW-0808">Transferase</keyword>
<dbReference type="SUPFAM" id="SSF55785">
    <property type="entry name" value="PYP-like sensor domain (PAS domain)"/>
    <property type="match status" value="2"/>
</dbReference>
<evidence type="ECO:0000256" key="3">
    <source>
        <dbReference type="ARBA" id="ARBA00022553"/>
    </source>
</evidence>
<evidence type="ECO:0000256" key="1">
    <source>
        <dbReference type="ARBA" id="ARBA00000085"/>
    </source>
</evidence>
<dbReference type="InterPro" id="IPR005467">
    <property type="entry name" value="His_kinase_dom"/>
</dbReference>
<dbReference type="PRINTS" id="PR00344">
    <property type="entry name" value="BCTRLSENSOR"/>
</dbReference>
<dbReference type="NCBIfam" id="TIGR00229">
    <property type="entry name" value="sensory_box"/>
    <property type="match status" value="1"/>
</dbReference>
<dbReference type="InterPro" id="IPR036097">
    <property type="entry name" value="HisK_dim/P_sf"/>
</dbReference>
<evidence type="ECO:0000256" key="4">
    <source>
        <dbReference type="ARBA" id="ARBA00022679"/>
    </source>
</evidence>
<dbReference type="InterPro" id="IPR036890">
    <property type="entry name" value="HATPase_C_sf"/>
</dbReference>
<dbReference type="Pfam" id="PF00512">
    <property type="entry name" value="HisKA"/>
    <property type="match status" value="1"/>
</dbReference>
<feature type="domain" description="PAS" evidence="9">
    <location>
        <begin position="11"/>
        <end position="55"/>
    </location>
</feature>
<dbReference type="CDD" id="cd00082">
    <property type="entry name" value="HisKA"/>
    <property type="match status" value="1"/>
</dbReference>
<dbReference type="FunFam" id="3.30.565.10:FF:000006">
    <property type="entry name" value="Sensor histidine kinase WalK"/>
    <property type="match status" value="1"/>
</dbReference>
<keyword evidence="7" id="KW-0175">Coiled coil</keyword>
<comment type="caution">
    <text evidence="11">The sequence shown here is derived from an EMBL/GenBank/DDBJ whole genome shotgun (WGS) entry which is preliminary data.</text>
</comment>
<dbReference type="SMART" id="SM00387">
    <property type="entry name" value="HATPase_c"/>
    <property type="match status" value="1"/>
</dbReference>
<dbReference type="InterPro" id="IPR004358">
    <property type="entry name" value="Sig_transdc_His_kin-like_C"/>
</dbReference>
<evidence type="ECO:0000256" key="6">
    <source>
        <dbReference type="ARBA" id="ARBA00023012"/>
    </source>
</evidence>
<dbReference type="CDD" id="cd00130">
    <property type="entry name" value="PAS"/>
    <property type="match status" value="1"/>
</dbReference>
<dbReference type="PROSITE" id="PS50113">
    <property type="entry name" value="PAC"/>
    <property type="match status" value="1"/>
</dbReference>
<dbReference type="SUPFAM" id="SSF55874">
    <property type="entry name" value="ATPase domain of HSP90 chaperone/DNA topoisomerase II/histidine kinase"/>
    <property type="match status" value="1"/>
</dbReference>
<dbReference type="InterPro" id="IPR000014">
    <property type="entry name" value="PAS"/>
</dbReference>
<proteinExistence type="predicted"/>
<dbReference type="CDD" id="cd00075">
    <property type="entry name" value="HATPase"/>
    <property type="match status" value="1"/>
</dbReference>
<evidence type="ECO:0000256" key="5">
    <source>
        <dbReference type="ARBA" id="ARBA00022777"/>
    </source>
</evidence>
<sequence length="515" mass="58633">MLKKLIQSDVSNEHFKAFFEHAAIGIVVTTLTGEITAINPFALEKFGYDSTELIGGKIETLIPKRFHAKHVNYREDYSENPDSRPMGIGMDLFGARKDGTEFPVEVSLGHYVSQDGQYVIAYIADISRRKSVESEFEELHAELENTVEERTKELRRTEHLFLQLLKNYPDGVICIVDQHYRFVYTGGELHRQLNANIDELIGQEIFPFFPEGLRSVILSELSRVFIHKERITGLELPYTIAGGTYVLDSFPLIEGEDPIQYIGIIIKNITELKKAEQSLREDLRIEKDLNELKSRFVSMASHEFRTPLSTILSSAYLIGQYSSEADHPKRDRHLQRIISSVNTLTGILDDFLNLGKIEEGKVQPRFSDFNVEDLIKNTLDQIKHNLKKDQEINYQHDGDPMVFLDTSLLKHILMNLISNASKFSSEGAPIELVSSQTPNRIEISVRDYGIGVSPEDQEHLLERFYRGANAQNIQGTGLGLSIVNKYAEIMNGQVWFESELNQGTKFTVVFARSKE</sequence>
<feature type="domain" description="PAC" evidence="10">
    <location>
        <begin position="86"/>
        <end position="138"/>
    </location>
</feature>
<dbReference type="InterPro" id="IPR003661">
    <property type="entry name" value="HisK_dim/P_dom"/>
</dbReference>
<dbReference type="RefSeq" id="WP_222580517.1">
    <property type="nucleotide sequence ID" value="NZ_JAHVHU010000011.1"/>
</dbReference>
<dbReference type="SMART" id="SM00091">
    <property type="entry name" value="PAS"/>
    <property type="match status" value="2"/>
</dbReference>
<dbReference type="InterPro" id="IPR000700">
    <property type="entry name" value="PAS-assoc_C"/>
</dbReference>
<evidence type="ECO:0000259" key="10">
    <source>
        <dbReference type="PROSITE" id="PS50113"/>
    </source>
</evidence>
<evidence type="ECO:0000256" key="7">
    <source>
        <dbReference type="SAM" id="Coils"/>
    </source>
</evidence>
<keyword evidence="12" id="KW-1185">Reference proteome</keyword>
<dbReference type="PANTHER" id="PTHR43711">
    <property type="entry name" value="TWO-COMPONENT HISTIDINE KINASE"/>
    <property type="match status" value="1"/>
</dbReference>
<feature type="coiled-coil region" evidence="7">
    <location>
        <begin position="129"/>
        <end position="160"/>
    </location>
</feature>
<dbReference type="AlphaFoldDB" id="A0A953L9L8"/>
<dbReference type="Gene3D" id="3.30.450.20">
    <property type="entry name" value="PAS domain"/>
    <property type="match status" value="2"/>
</dbReference>
<feature type="domain" description="Histidine kinase" evidence="8">
    <location>
        <begin position="299"/>
        <end position="514"/>
    </location>
</feature>
<keyword evidence="5 11" id="KW-0418">Kinase</keyword>
<evidence type="ECO:0000259" key="9">
    <source>
        <dbReference type="PROSITE" id="PS50112"/>
    </source>
</evidence>
<dbReference type="SUPFAM" id="SSF47384">
    <property type="entry name" value="Homodimeric domain of signal transducing histidine kinase"/>
    <property type="match status" value="1"/>
</dbReference>
<dbReference type="Pfam" id="PF13426">
    <property type="entry name" value="PAS_9"/>
    <property type="match status" value="2"/>
</dbReference>
<name>A0A953L9L8_9BACT</name>
<dbReference type="Proteomes" id="UP000753961">
    <property type="component" value="Unassembled WGS sequence"/>
</dbReference>
<evidence type="ECO:0000256" key="2">
    <source>
        <dbReference type="ARBA" id="ARBA00012438"/>
    </source>
</evidence>
<dbReference type="EMBL" id="JAHVHU010000011">
    <property type="protein sequence ID" value="MBY5958980.1"/>
    <property type="molecule type" value="Genomic_DNA"/>
</dbReference>
<dbReference type="GO" id="GO:0000155">
    <property type="term" value="F:phosphorelay sensor kinase activity"/>
    <property type="evidence" value="ECO:0007669"/>
    <property type="project" value="InterPro"/>
</dbReference>
<keyword evidence="3" id="KW-0597">Phosphoprotein</keyword>
<evidence type="ECO:0000313" key="12">
    <source>
        <dbReference type="Proteomes" id="UP000753961"/>
    </source>
</evidence>
<organism evidence="11 12">
    <name type="scientific">Membranihabitans marinus</name>
    <dbReference type="NCBI Taxonomy" id="1227546"/>
    <lineage>
        <taxon>Bacteria</taxon>
        <taxon>Pseudomonadati</taxon>
        <taxon>Bacteroidota</taxon>
        <taxon>Saprospiria</taxon>
        <taxon>Saprospirales</taxon>
        <taxon>Saprospiraceae</taxon>
        <taxon>Membranihabitans</taxon>
    </lineage>
</organism>
<evidence type="ECO:0000313" key="11">
    <source>
        <dbReference type="EMBL" id="MBY5958980.1"/>
    </source>
</evidence>
<dbReference type="PANTHER" id="PTHR43711:SF26">
    <property type="entry name" value="SENSOR HISTIDINE KINASE RCSC"/>
    <property type="match status" value="1"/>
</dbReference>
<dbReference type="InterPro" id="IPR050736">
    <property type="entry name" value="Sensor_HK_Regulatory"/>
</dbReference>
<dbReference type="Pfam" id="PF02518">
    <property type="entry name" value="HATPase_c"/>
    <property type="match status" value="1"/>
</dbReference>
<reference evidence="11" key="1">
    <citation type="submission" date="2021-06" db="EMBL/GenBank/DDBJ databases">
        <title>44 bacteria genomes isolated from Dapeng, Shenzhen.</title>
        <authorList>
            <person name="Zheng W."/>
            <person name="Yu S."/>
            <person name="Huang Y."/>
        </authorList>
    </citation>
    <scope>NUCLEOTIDE SEQUENCE</scope>
    <source>
        <strain evidence="11">DP5N28-2</strain>
    </source>
</reference>
<dbReference type="PROSITE" id="PS50112">
    <property type="entry name" value="PAS"/>
    <property type="match status" value="1"/>
</dbReference>
<comment type="catalytic activity">
    <reaction evidence="1">
        <text>ATP + protein L-histidine = ADP + protein N-phospho-L-histidine.</text>
        <dbReference type="EC" id="2.7.13.3"/>
    </reaction>
</comment>
<evidence type="ECO:0000259" key="8">
    <source>
        <dbReference type="PROSITE" id="PS50109"/>
    </source>
</evidence>
<dbReference type="InterPro" id="IPR035965">
    <property type="entry name" value="PAS-like_dom_sf"/>
</dbReference>
<protein>
    <recommendedName>
        <fullName evidence="2">histidine kinase</fullName>
        <ecNumber evidence="2">2.7.13.3</ecNumber>
    </recommendedName>
</protein>
<dbReference type="PROSITE" id="PS50109">
    <property type="entry name" value="HIS_KIN"/>
    <property type="match status" value="1"/>
</dbReference>